<keyword evidence="2" id="KW-1185">Reference proteome</keyword>
<dbReference type="EMBL" id="JAPFFF010000020">
    <property type="protein sequence ID" value="KAK8857694.1"/>
    <property type="molecule type" value="Genomic_DNA"/>
</dbReference>
<evidence type="ECO:0008006" key="3">
    <source>
        <dbReference type="Google" id="ProtNLM"/>
    </source>
</evidence>
<reference evidence="1 2" key="1">
    <citation type="submission" date="2024-04" db="EMBL/GenBank/DDBJ databases">
        <title>Tritrichomonas musculus Genome.</title>
        <authorList>
            <person name="Alves-Ferreira E."/>
            <person name="Grigg M."/>
            <person name="Lorenzi H."/>
            <person name="Galac M."/>
        </authorList>
    </citation>
    <scope>NUCLEOTIDE SEQUENCE [LARGE SCALE GENOMIC DNA]</scope>
    <source>
        <strain evidence="1 2">EAF2021</strain>
    </source>
</reference>
<name>A0ABR2I6H6_9EUKA</name>
<dbReference type="Proteomes" id="UP001470230">
    <property type="component" value="Unassembled WGS sequence"/>
</dbReference>
<protein>
    <recommendedName>
        <fullName evidence="3">HTH LytTR-type domain-containing protein</fullName>
    </recommendedName>
</protein>
<comment type="caution">
    <text evidence="1">The sequence shown here is derived from an EMBL/GenBank/DDBJ whole genome shotgun (WGS) entry which is preliminary data.</text>
</comment>
<evidence type="ECO:0000313" key="2">
    <source>
        <dbReference type="Proteomes" id="UP001470230"/>
    </source>
</evidence>
<proteinExistence type="predicted"/>
<organism evidence="1 2">
    <name type="scientific">Tritrichomonas musculus</name>
    <dbReference type="NCBI Taxonomy" id="1915356"/>
    <lineage>
        <taxon>Eukaryota</taxon>
        <taxon>Metamonada</taxon>
        <taxon>Parabasalia</taxon>
        <taxon>Tritrichomonadida</taxon>
        <taxon>Tritrichomonadidae</taxon>
        <taxon>Tritrichomonas</taxon>
    </lineage>
</organism>
<sequence>MSLGTHSDVRIDHIVYVLNDEQKTAKIVNFTRQINQATIPSIIKIKSQEYTVLINKNTFHYSLIEDITFSSDFHLEEGLFQYEKLKRVRINPCDRVLLKNYSNKLVLKRSDTNSTIFDVFLFAPAELTKIRIPPFIKRLEPFLALNAK</sequence>
<accession>A0ABR2I6H6</accession>
<gene>
    <name evidence="1" type="ORF">M9Y10_016102</name>
</gene>
<evidence type="ECO:0000313" key="1">
    <source>
        <dbReference type="EMBL" id="KAK8857694.1"/>
    </source>
</evidence>